<proteinExistence type="predicted"/>
<name>A0AAD7DE54_MYCRO</name>
<protein>
    <recommendedName>
        <fullName evidence="4">Secreted protein</fullName>
    </recommendedName>
</protein>
<accession>A0AAD7DE54</accession>
<keyword evidence="1" id="KW-0732">Signal</keyword>
<organism evidence="2 3">
    <name type="scientific">Mycena rosella</name>
    <name type="common">Pink bonnet</name>
    <name type="synonym">Agaricus rosellus</name>
    <dbReference type="NCBI Taxonomy" id="1033263"/>
    <lineage>
        <taxon>Eukaryota</taxon>
        <taxon>Fungi</taxon>
        <taxon>Dikarya</taxon>
        <taxon>Basidiomycota</taxon>
        <taxon>Agaricomycotina</taxon>
        <taxon>Agaricomycetes</taxon>
        <taxon>Agaricomycetidae</taxon>
        <taxon>Agaricales</taxon>
        <taxon>Marasmiineae</taxon>
        <taxon>Mycenaceae</taxon>
        <taxon>Mycena</taxon>
    </lineage>
</organism>
<gene>
    <name evidence="2" type="ORF">B0H17DRAFT_937660</name>
</gene>
<keyword evidence="3" id="KW-1185">Reference proteome</keyword>
<evidence type="ECO:0000313" key="2">
    <source>
        <dbReference type="EMBL" id="KAJ7689184.1"/>
    </source>
</evidence>
<dbReference type="EMBL" id="JARKIE010000074">
    <property type="protein sequence ID" value="KAJ7689184.1"/>
    <property type="molecule type" value="Genomic_DNA"/>
</dbReference>
<evidence type="ECO:0000313" key="3">
    <source>
        <dbReference type="Proteomes" id="UP001221757"/>
    </source>
</evidence>
<feature type="chain" id="PRO_5042261469" description="Secreted protein" evidence="1">
    <location>
        <begin position="24"/>
        <end position="120"/>
    </location>
</feature>
<dbReference type="Proteomes" id="UP001221757">
    <property type="component" value="Unassembled WGS sequence"/>
</dbReference>
<sequence length="120" mass="13241">MNSVATVVQLVVVLCQLYGSSWAQPYHTSRLTGQQWVKELMHGHPERIYNELGVHLHVHNISEHPLHLCIGLDAFAGLVQQMAVNSDAANMSVPEAIMPSLGLCHRCGKDTSDMQRGAEK</sequence>
<evidence type="ECO:0000256" key="1">
    <source>
        <dbReference type="SAM" id="SignalP"/>
    </source>
</evidence>
<comment type="caution">
    <text evidence="2">The sequence shown here is derived from an EMBL/GenBank/DDBJ whole genome shotgun (WGS) entry which is preliminary data.</text>
</comment>
<reference evidence="2" key="1">
    <citation type="submission" date="2023-03" db="EMBL/GenBank/DDBJ databases">
        <title>Massive genome expansion in bonnet fungi (Mycena s.s.) driven by repeated elements and novel gene families across ecological guilds.</title>
        <authorList>
            <consortium name="Lawrence Berkeley National Laboratory"/>
            <person name="Harder C.B."/>
            <person name="Miyauchi S."/>
            <person name="Viragh M."/>
            <person name="Kuo A."/>
            <person name="Thoen E."/>
            <person name="Andreopoulos B."/>
            <person name="Lu D."/>
            <person name="Skrede I."/>
            <person name="Drula E."/>
            <person name="Henrissat B."/>
            <person name="Morin E."/>
            <person name="Kohler A."/>
            <person name="Barry K."/>
            <person name="LaButti K."/>
            <person name="Morin E."/>
            <person name="Salamov A."/>
            <person name="Lipzen A."/>
            <person name="Mereny Z."/>
            <person name="Hegedus B."/>
            <person name="Baldrian P."/>
            <person name="Stursova M."/>
            <person name="Weitz H."/>
            <person name="Taylor A."/>
            <person name="Grigoriev I.V."/>
            <person name="Nagy L.G."/>
            <person name="Martin F."/>
            <person name="Kauserud H."/>
        </authorList>
    </citation>
    <scope>NUCLEOTIDE SEQUENCE</scope>
    <source>
        <strain evidence="2">CBHHK067</strain>
    </source>
</reference>
<feature type="signal peptide" evidence="1">
    <location>
        <begin position="1"/>
        <end position="23"/>
    </location>
</feature>
<dbReference type="AlphaFoldDB" id="A0AAD7DE54"/>
<evidence type="ECO:0008006" key="4">
    <source>
        <dbReference type="Google" id="ProtNLM"/>
    </source>
</evidence>